<gene>
    <name evidence="9" type="ORF">Satyrvirus1_41</name>
</gene>
<keyword evidence="6" id="KW-0342">GTP-binding</keyword>
<dbReference type="InterPro" id="IPR015256">
    <property type="entry name" value="eIF2g_C"/>
</dbReference>
<dbReference type="SUPFAM" id="SSF50465">
    <property type="entry name" value="EF-Tu/eEF-1alpha/eIF2-gamma C-terminal domain"/>
    <property type="match status" value="1"/>
</dbReference>
<sequence length="425" mass="47116">MEQQTNNFIQPLFNIGLVGNVSHGKSLTIKALTNVETFRHSKEKERGITIKIGYTNCKIFKCEKCPEPECYFSTNSKIKNCQCGDCGSASKLVQYFSFIDCPGHESLMSTMLSGATIMDYAILLIDGSQKCPQPQTIEHLAALEILQIKKIIIIQNKLDLVGGNKALEQYNDIKNFVKGTCAEFAPVIPFSAQKKYNVDILCEYIVKYFGNVERLINKPKMNIIRSFDVNKPGCEISNLKGGVLGGSLVTGKFNVGDTIEIRPGVVLSQNLSDPANKKIVWKPLRTEIVSMQTDMDQIMEASPGGLVGICTNLDPAQTRSDKMVGQIVGFPDSMPDVFMEITAKCMFMKQSIVGGTKIKKPMQGDELLLNISSKPVLSIIKKIVKSNYQLELKWPCCMDIGDKFSISSKSSNSWRLIGMGEFIKN</sequence>
<dbReference type="FunFam" id="3.40.50.300:FF:000065">
    <property type="entry name" value="Eukaryotic translation initiation factor 2 subunit gamma"/>
    <property type="match status" value="1"/>
</dbReference>
<evidence type="ECO:0000256" key="2">
    <source>
        <dbReference type="ARBA" id="ARBA00022540"/>
    </source>
</evidence>
<dbReference type="GO" id="GO:0005525">
    <property type="term" value="F:GTP binding"/>
    <property type="evidence" value="ECO:0007669"/>
    <property type="project" value="UniProtKB-KW"/>
</dbReference>
<dbReference type="Pfam" id="PF00009">
    <property type="entry name" value="GTP_EFTU"/>
    <property type="match status" value="1"/>
</dbReference>
<keyword evidence="2 9" id="KW-0396">Initiation factor</keyword>
<dbReference type="InterPro" id="IPR009000">
    <property type="entry name" value="Transl_B-barrel_sf"/>
</dbReference>
<dbReference type="InterPro" id="IPR009001">
    <property type="entry name" value="Transl_elong_EF1A/Init_IF2_C"/>
</dbReference>
<comment type="catalytic activity">
    <reaction evidence="7">
        <text>GTP + H2O = GDP + phosphate + H(+)</text>
        <dbReference type="Rhea" id="RHEA:19669"/>
        <dbReference type="ChEBI" id="CHEBI:15377"/>
        <dbReference type="ChEBI" id="CHEBI:15378"/>
        <dbReference type="ChEBI" id="CHEBI:37565"/>
        <dbReference type="ChEBI" id="CHEBI:43474"/>
        <dbReference type="ChEBI" id="CHEBI:58189"/>
        <dbReference type="EC" id="3.6.5.3"/>
    </reaction>
</comment>
<dbReference type="EC" id="3.6.5.3" evidence="1"/>
<evidence type="ECO:0000256" key="3">
    <source>
        <dbReference type="ARBA" id="ARBA00022741"/>
    </source>
</evidence>
<organism evidence="9">
    <name type="scientific">Satyrvirus sp</name>
    <dbReference type="NCBI Taxonomy" id="2487771"/>
    <lineage>
        <taxon>Viruses</taxon>
        <taxon>Varidnaviria</taxon>
        <taxon>Bamfordvirae</taxon>
        <taxon>Nucleocytoviricota</taxon>
        <taxon>Megaviricetes</taxon>
        <taxon>Imitervirales</taxon>
        <taxon>Mimiviridae</taxon>
        <taxon>Megamimivirinae</taxon>
    </lineage>
</organism>
<dbReference type="PRINTS" id="PR00315">
    <property type="entry name" value="ELONGATNFCT"/>
</dbReference>
<dbReference type="EMBL" id="MK072437">
    <property type="protein sequence ID" value="AYV84955.1"/>
    <property type="molecule type" value="Genomic_DNA"/>
</dbReference>
<dbReference type="Gene3D" id="3.40.50.300">
    <property type="entry name" value="P-loop containing nucleotide triphosphate hydrolases"/>
    <property type="match status" value="1"/>
</dbReference>
<dbReference type="NCBIfam" id="NF003077">
    <property type="entry name" value="PRK04000.1"/>
    <property type="match status" value="1"/>
</dbReference>
<dbReference type="InterPro" id="IPR027417">
    <property type="entry name" value="P-loop_NTPase"/>
</dbReference>
<dbReference type="PANTHER" id="PTHR42854:SF3">
    <property type="entry name" value="EUKARYOTIC TRANSLATION INITIATION FACTOR 2 SUBUNIT 3-RELATED"/>
    <property type="match status" value="1"/>
</dbReference>
<name>A0A3G5ACK0_9VIRU</name>
<protein>
    <recommendedName>
        <fullName evidence="1">protein-synthesizing GTPase</fullName>
        <ecNumber evidence="1">3.6.5.3</ecNumber>
    </recommendedName>
</protein>
<evidence type="ECO:0000259" key="8">
    <source>
        <dbReference type="PROSITE" id="PS51722"/>
    </source>
</evidence>
<dbReference type="GO" id="GO:0000049">
    <property type="term" value="F:tRNA binding"/>
    <property type="evidence" value="ECO:0007669"/>
    <property type="project" value="InterPro"/>
</dbReference>
<evidence type="ECO:0000256" key="6">
    <source>
        <dbReference type="ARBA" id="ARBA00023134"/>
    </source>
</evidence>
<keyword evidence="4" id="KW-0378">Hydrolase</keyword>
<dbReference type="PANTHER" id="PTHR42854">
    <property type="entry name" value="EUKARYOTIC TRANSLATION INITIATION FACTOR 2 SUBUNIT 3 FAMILY MEMBER"/>
    <property type="match status" value="1"/>
</dbReference>
<dbReference type="InterPro" id="IPR050543">
    <property type="entry name" value="eIF2G"/>
</dbReference>
<proteinExistence type="predicted"/>
<dbReference type="FunFam" id="2.40.30.10:FF:000009">
    <property type="entry name" value="Eukaryotic translation initiation factor 2 subunit gamma"/>
    <property type="match status" value="1"/>
</dbReference>
<keyword evidence="3" id="KW-0547">Nucleotide-binding</keyword>
<dbReference type="PROSITE" id="PS51722">
    <property type="entry name" value="G_TR_2"/>
    <property type="match status" value="1"/>
</dbReference>
<dbReference type="Gene3D" id="2.40.30.10">
    <property type="entry name" value="Translation factors"/>
    <property type="match status" value="2"/>
</dbReference>
<evidence type="ECO:0000256" key="5">
    <source>
        <dbReference type="ARBA" id="ARBA00022917"/>
    </source>
</evidence>
<dbReference type="SUPFAM" id="SSF52540">
    <property type="entry name" value="P-loop containing nucleoside triphosphate hydrolases"/>
    <property type="match status" value="1"/>
</dbReference>
<dbReference type="SUPFAM" id="SSF50447">
    <property type="entry name" value="Translation proteins"/>
    <property type="match status" value="1"/>
</dbReference>
<dbReference type="Pfam" id="PF09173">
    <property type="entry name" value="eIF2_C"/>
    <property type="match status" value="1"/>
</dbReference>
<dbReference type="GO" id="GO:0003924">
    <property type="term" value="F:GTPase activity"/>
    <property type="evidence" value="ECO:0007669"/>
    <property type="project" value="InterPro"/>
</dbReference>
<dbReference type="InterPro" id="IPR044127">
    <property type="entry name" value="eIF2g_dom_2"/>
</dbReference>
<evidence type="ECO:0000256" key="4">
    <source>
        <dbReference type="ARBA" id="ARBA00022801"/>
    </source>
</evidence>
<evidence type="ECO:0000256" key="7">
    <source>
        <dbReference type="ARBA" id="ARBA00048107"/>
    </source>
</evidence>
<accession>A0A3G5ACK0</accession>
<evidence type="ECO:0000256" key="1">
    <source>
        <dbReference type="ARBA" id="ARBA00011986"/>
    </source>
</evidence>
<dbReference type="CDD" id="cd03688">
    <property type="entry name" value="eIF2_gamma_II"/>
    <property type="match status" value="1"/>
</dbReference>
<reference evidence="9" key="1">
    <citation type="submission" date="2018-10" db="EMBL/GenBank/DDBJ databases">
        <title>Hidden diversity of soil giant viruses.</title>
        <authorList>
            <person name="Schulz F."/>
            <person name="Alteio L."/>
            <person name="Goudeau D."/>
            <person name="Ryan E.M."/>
            <person name="Malmstrom R.R."/>
            <person name="Blanchard J."/>
            <person name="Woyke T."/>
        </authorList>
    </citation>
    <scope>NUCLEOTIDE SEQUENCE</scope>
    <source>
        <strain evidence="9">SAV1</strain>
    </source>
</reference>
<dbReference type="InterPro" id="IPR000795">
    <property type="entry name" value="T_Tr_GTP-bd_dom"/>
</dbReference>
<keyword evidence="5" id="KW-0648">Protein biosynthesis</keyword>
<evidence type="ECO:0000313" key="9">
    <source>
        <dbReference type="EMBL" id="AYV84955.1"/>
    </source>
</evidence>
<feature type="domain" description="Tr-type G" evidence="8">
    <location>
        <begin position="10"/>
        <end position="213"/>
    </location>
</feature>